<keyword evidence="4 12" id="KW-0894">Sodium channel</keyword>
<dbReference type="GO" id="GO:0015280">
    <property type="term" value="F:ligand-gated sodium channel activity"/>
    <property type="evidence" value="ECO:0007669"/>
    <property type="project" value="TreeGrafter"/>
</dbReference>
<feature type="transmembrane region" description="Helical" evidence="13">
    <location>
        <begin position="542"/>
        <end position="571"/>
    </location>
</feature>
<evidence type="ECO:0000256" key="5">
    <source>
        <dbReference type="ARBA" id="ARBA00022692"/>
    </source>
</evidence>
<dbReference type="EMBL" id="CAVLGL010000083">
    <property type="protein sequence ID" value="CAK1589060.1"/>
    <property type="molecule type" value="Genomic_DNA"/>
</dbReference>
<accession>A0AAV1L2P3</accession>
<sequence>MPGAVPKIRTRHADTSPKTSIKNLPNYEYVGNYYSKDFKYISPEVLQRIKRTRNIVAPLKANMEKGTCKLFTRLWFAEVIKGLKQFLYEGSLHGVKYIFEPTFSRKEKLIWIIIMVISVAICAVNIIQLLCKWHTKPFVNVIDSLPTPIWAIPFPTVVLCPHLHVQLSYANVSKLDEREYFFASLVCPQLSHEKKALPQPLNTEENIMMQDFIVKGSPKCTDIVKSCYWKSTHDAEWFAKECCEKMFKPIFTDYGLCFAFNSLPLNSLTNDSLHWQKTFNQNASQLPLKWSLDDGYPKVFPPDPTMIPFRAMASGEVHGLGVELYLNTSEHQFGCDGNNVGFNVLINSPTDNAYTSTVIRLPMNKMTTIKVTPITYKTDAELRTLPPYQRQCYFQDEMKLKYFEFYTDSNCKHDLWMREVKKQCNCVLFNWPRIYIWESICSTKSDFRCVIDVRAKVEEQLTYAYFEDSQEDRTRDAASASCQLACNDILYSSQVFYSDLVSIPGRPEPEWEFKEGEVTRINVHFYDDIFLGQHRHAQYDDYYFAGAIGGLLSLFLGFSIISVAELVYFVLLKPVHLALKETFKSI</sequence>
<keyword evidence="7" id="KW-0915">Sodium</keyword>
<dbReference type="Proteomes" id="UP001314205">
    <property type="component" value="Unassembled WGS sequence"/>
</dbReference>
<protein>
    <submittedName>
        <fullName evidence="14">Uncharacterized protein</fullName>
    </submittedName>
</protein>
<dbReference type="AlphaFoldDB" id="A0AAV1L2P3"/>
<organism evidence="14 15">
    <name type="scientific">Parnassius mnemosyne</name>
    <name type="common">clouded apollo</name>
    <dbReference type="NCBI Taxonomy" id="213953"/>
    <lineage>
        <taxon>Eukaryota</taxon>
        <taxon>Metazoa</taxon>
        <taxon>Ecdysozoa</taxon>
        <taxon>Arthropoda</taxon>
        <taxon>Hexapoda</taxon>
        <taxon>Insecta</taxon>
        <taxon>Pterygota</taxon>
        <taxon>Neoptera</taxon>
        <taxon>Endopterygota</taxon>
        <taxon>Lepidoptera</taxon>
        <taxon>Glossata</taxon>
        <taxon>Ditrysia</taxon>
        <taxon>Papilionoidea</taxon>
        <taxon>Papilionidae</taxon>
        <taxon>Parnassiinae</taxon>
        <taxon>Parnassini</taxon>
        <taxon>Parnassius</taxon>
        <taxon>Driopa</taxon>
    </lineage>
</organism>
<evidence type="ECO:0000256" key="8">
    <source>
        <dbReference type="ARBA" id="ARBA00023065"/>
    </source>
</evidence>
<evidence type="ECO:0000256" key="2">
    <source>
        <dbReference type="ARBA" id="ARBA00007193"/>
    </source>
</evidence>
<keyword evidence="10 12" id="KW-0739">Sodium transport</keyword>
<evidence type="ECO:0000256" key="13">
    <source>
        <dbReference type="SAM" id="Phobius"/>
    </source>
</evidence>
<keyword evidence="6 13" id="KW-1133">Transmembrane helix</keyword>
<name>A0AAV1L2P3_9NEOP</name>
<comment type="subcellular location">
    <subcellularLocation>
        <location evidence="1">Membrane</location>
        <topology evidence="1">Multi-pass membrane protein</topology>
    </subcellularLocation>
</comment>
<keyword evidence="11 12" id="KW-0407">Ion channel</keyword>
<evidence type="ECO:0000256" key="10">
    <source>
        <dbReference type="ARBA" id="ARBA00023201"/>
    </source>
</evidence>
<evidence type="ECO:0000313" key="15">
    <source>
        <dbReference type="Proteomes" id="UP001314205"/>
    </source>
</evidence>
<evidence type="ECO:0000256" key="9">
    <source>
        <dbReference type="ARBA" id="ARBA00023136"/>
    </source>
</evidence>
<evidence type="ECO:0000256" key="11">
    <source>
        <dbReference type="ARBA" id="ARBA00023303"/>
    </source>
</evidence>
<evidence type="ECO:0000256" key="6">
    <source>
        <dbReference type="ARBA" id="ARBA00022989"/>
    </source>
</evidence>
<evidence type="ECO:0000313" key="14">
    <source>
        <dbReference type="EMBL" id="CAK1589060.1"/>
    </source>
</evidence>
<comment type="similarity">
    <text evidence="2 12">Belongs to the amiloride-sensitive sodium channel (TC 1.A.6) family.</text>
</comment>
<keyword evidence="5 12" id="KW-0812">Transmembrane</keyword>
<dbReference type="PRINTS" id="PR01078">
    <property type="entry name" value="AMINACHANNEL"/>
</dbReference>
<dbReference type="PANTHER" id="PTHR11690">
    <property type="entry name" value="AMILORIDE-SENSITIVE SODIUM CHANNEL-RELATED"/>
    <property type="match status" value="1"/>
</dbReference>
<comment type="caution">
    <text evidence="14">The sequence shown here is derived from an EMBL/GenBank/DDBJ whole genome shotgun (WGS) entry which is preliminary data.</text>
</comment>
<evidence type="ECO:0000256" key="3">
    <source>
        <dbReference type="ARBA" id="ARBA00022448"/>
    </source>
</evidence>
<feature type="transmembrane region" description="Helical" evidence="13">
    <location>
        <begin position="109"/>
        <end position="130"/>
    </location>
</feature>
<keyword evidence="9 13" id="KW-0472">Membrane</keyword>
<dbReference type="Gene3D" id="1.10.287.770">
    <property type="entry name" value="YojJ-like"/>
    <property type="match status" value="1"/>
</dbReference>
<dbReference type="Gene3D" id="2.60.470.10">
    <property type="entry name" value="Acid-sensing ion channels like domains"/>
    <property type="match status" value="1"/>
</dbReference>
<keyword evidence="8 12" id="KW-0406">Ion transport</keyword>
<proteinExistence type="inferred from homology"/>
<gene>
    <name evidence="14" type="ORF">PARMNEM_LOCUS9613</name>
</gene>
<keyword evidence="3 12" id="KW-0813">Transport</keyword>
<evidence type="ECO:0000256" key="4">
    <source>
        <dbReference type="ARBA" id="ARBA00022461"/>
    </source>
</evidence>
<dbReference type="PANTHER" id="PTHR11690:SF288">
    <property type="entry name" value="AMILORIDE-SENSITIVE NA+ CHANNEL-RELATED"/>
    <property type="match status" value="1"/>
</dbReference>
<evidence type="ECO:0000256" key="7">
    <source>
        <dbReference type="ARBA" id="ARBA00023053"/>
    </source>
</evidence>
<evidence type="ECO:0000256" key="12">
    <source>
        <dbReference type="RuleBase" id="RU000679"/>
    </source>
</evidence>
<dbReference type="InterPro" id="IPR001873">
    <property type="entry name" value="ENaC"/>
</dbReference>
<evidence type="ECO:0000256" key="1">
    <source>
        <dbReference type="ARBA" id="ARBA00004141"/>
    </source>
</evidence>
<reference evidence="14 15" key="1">
    <citation type="submission" date="2023-11" db="EMBL/GenBank/DDBJ databases">
        <authorList>
            <person name="Hedman E."/>
            <person name="Englund M."/>
            <person name="Stromberg M."/>
            <person name="Nyberg Akerstrom W."/>
            <person name="Nylinder S."/>
            <person name="Jareborg N."/>
            <person name="Kallberg Y."/>
            <person name="Kronander E."/>
        </authorList>
    </citation>
    <scope>NUCLEOTIDE SEQUENCE [LARGE SCALE GENOMIC DNA]</scope>
</reference>
<dbReference type="Pfam" id="PF00858">
    <property type="entry name" value="ASC"/>
    <property type="match status" value="1"/>
</dbReference>
<keyword evidence="15" id="KW-1185">Reference proteome</keyword>
<dbReference type="GO" id="GO:0005886">
    <property type="term" value="C:plasma membrane"/>
    <property type="evidence" value="ECO:0007669"/>
    <property type="project" value="TreeGrafter"/>
</dbReference>